<evidence type="ECO:0000313" key="3">
    <source>
        <dbReference type="Proteomes" id="UP001381693"/>
    </source>
</evidence>
<feature type="chain" id="PRO_5042830322" description="Secreted protein" evidence="1">
    <location>
        <begin position="17"/>
        <end position="138"/>
    </location>
</feature>
<evidence type="ECO:0000256" key="1">
    <source>
        <dbReference type="SAM" id="SignalP"/>
    </source>
</evidence>
<protein>
    <recommendedName>
        <fullName evidence="4">Secreted protein</fullName>
    </recommendedName>
</protein>
<name>A0AAN8X564_HALRR</name>
<comment type="caution">
    <text evidence="2">The sequence shown here is derived from an EMBL/GenBank/DDBJ whole genome shotgun (WGS) entry which is preliminary data.</text>
</comment>
<sequence length="138" mass="14700">MVAALAALVLVSSGATVDEDTPVRPAKYLSVTLSAAMEALALVQACARAQMVSRVSGALSRNANMYQNKLHTQEATRKLYPNASKPTAVPGVGKVVPLSDRCTRRSHKSSIALCTHAVTHLEAADCNVFVIALLYFLF</sequence>
<evidence type="ECO:0008006" key="4">
    <source>
        <dbReference type="Google" id="ProtNLM"/>
    </source>
</evidence>
<keyword evidence="3" id="KW-1185">Reference proteome</keyword>
<gene>
    <name evidence="2" type="ORF">SK128_013405</name>
</gene>
<proteinExistence type="predicted"/>
<organism evidence="2 3">
    <name type="scientific">Halocaridina rubra</name>
    <name type="common">Hawaiian red shrimp</name>
    <dbReference type="NCBI Taxonomy" id="373956"/>
    <lineage>
        <taxon>Eukaryota</taxon>
        <taxon>Metazoa</taxon>
        <taxon>Ecdysozoa</taxon>
        <taxon>Arthropoda</taxon>
        <taxon>Crustacea</taxon>
        <taxon>Multicrustacea</taxon>
        <taxon>Malacostraca</taxon>
        <taxon>Eumalacostraca</taxon>
        <taxon>Eucarida</taxon>
        <taxon>Decapoda</taxon>
        <taxon>Pleocyemata</taxon>
        <taxon>Caridea</taxon>
        <taxon>Atyoidea</taxon>
        <taxon>Atyidae</taxon>
        <taxon>Halocaridina</taxon>
    </lineage>
</organism>
<keyword evidence="1" id="KW-0732">Signal</keyword>
<dbReference type="Proteomes" id="UP001381693">
    <property type="component" value="Unassembled WGS sequence"/>
</dbReference>
<evidence type="ECO:0000313" key="2">
    <source>
        <dbReference type="EMBL" id="KAK7073124.1"/>
    </source>
</evidence>
<feature type="signal peptide" evidence="1">
    <location>
        <begin position="1"/>
        <end position="16"/>
    </location>
</feature>
<dbReference type="EMBL" id="JAXCGZ010013253">
    <property type="protein sequence ID" value="KAK7073124.1"/>
    <property type="molecule type" value="Genomic_DNA"/>
</dbReference>
<accession>A0AAN8X564</accession>
<dbReference type="AlphaFoldDB" id="A0AAN8X564"/>
<reference evidence="2 3" key="1">
    <citation type="submission" date="2023-11" db="EMBL/GenBank/DDBJ databases">
        <title>Halocaridina rubra genome assembly.</title>
        <authorList>
            <person name="Smith C."/>
        </authorList>
    </citation>
    <scope>NUCLEOTIDE SEQUENCE [LARGE SCALE GENOMIC DNA]</scope>
    <source>
        <strain evidence="2">EP-1</strain>
        <tissue evidence="2">Whole</tissue>
    </source>
</reference>